<evidence type="ECO:0000256" key="5">
    <source>
        <dbReference type="ARBA" id="ARBA00022448"/>
    </source>
</evidence>
<reference evidence="15" key="1">
    <citation type="submission" date="2025-08" db="UniProtKB">
        <authorList>
            <consortium name="Ensembl"/>
        </authorList>
    </citation>
    <scope>IDENTIFICATION</scope>
</reference>
<dbReference type="GO" id="GO:0030496">
    <property type="term" value="C:midbody"/>
    <property type="evidence" value="ECO:0007669"/>
    <property type="project" value="UniProtKB-SubCell"/>
</dbReference>
<dbReference type="PANTHER" id="PTHR15726:SF5">
    <property type="entry name" value="RAB11 FAMILY-INTERACTING PROTEIN 4"/>
    <property type="match status" value="1"/>
</dbReference>
<dbReference type="GO" id="GO:0032456">
    <property type="term" value="P:endocytic recycling"/>
    <property type="evidence" value="ECO:0007669"/>
    <property type="project" value="TreeGrafter"/>
</dbReference>
<dbReference type="Ensembl" id="ENSCVAT00000023352.1">
    <property type="protein sequence ID" value="ENSCVAP00000015293.1"/>
    <property type="gene ID" value="ENSCVAG00000018170.1"/>
</dbReference>
<dbReference type="InterPro" id="IPR057316">
    <property type="entry name" value="Rab11-FIP3/4_dom"/>
</dbReference>
<dbReference type="GO" id="GO:0055038">
    <property type="term" value="C:recycling endosome membrane"/>
    <property type="evidence" value="ECO:0007669"/>
    <property type="project" value="UniProtKB-SubCell"/>
</dbReference>
<evidence type="ECO:0000256" key="4">
    <source>
        <dbReference type="ARBA" id="ARBA00004654"/>
    </source>
</evidence>
<evidence type="ECO:0000256" key="1">
    <source>
        <dbReference type="ARBA" id="ARBA00004214"/>
    </source>
</evidence>
<dbReference type="OMA" id="RSYPECT"/>
<organism evidence="15 16">
    <name type="scientific">Cyprinodon variegatus</name>
    <name type="common">Sheepshead minnow</name>
    <dbReference type="NCBI Taxonomy" id="28743"/>
    <lineage>
        <taxon>Eukaryota</taxon>
        <taxon>Metazoa</taxon>
        <taxon>Chordata</taxon>
        <taxon>Craniata</taxon>
        <taxon>Vertebrata</taxon>
        <taxon>Euteleostomi</taxon>
        <taxon>Actinopterygii</taxon>
        <taxon>Neopterygii</taxon>
        <taxon>Teleostei</taxon>
        <taxon>Neoteleostei</taxon>
        <taxon>Acanthomorphata</taxon>
        <taxon>Ovalentaria</taxon>
        <taxon>Atherinomorphae</taxon>
        <taxon>Cyprinodontiformes</taxon>
        <taxon>Cyprinodontidae</taxon>
        <taxon>Cyprinodon</taxon>
    </lineage>
</organism>
<feature type="compositionally biased region" description="Low complexity" evidence="13">
    <location>
        <begin position="49"/>
        <end position="62"/>
    </location>
</feature>
<dbReference type="AlphaFoldDB" id="A0A3Q2D9C2"/>
<keyword evidence="11" id="KW-0968">Cytoplasmic vesicle</keyword>
<evidence type="ECO:0000256" key="12">
    <source>
        <dbReference type="SAM" id="Coils"/>
    </source>
</evidence>
<keyword evidence="8 12" id="KW-0175">Coiled coil</keyword>
<dbReference type="SUPFAM" id="SSF144270">
    <property type="entry name" value="Eferin C-derminal domain-like"/>
    <property type="match status" value="1"/>
</dbReference>
<dbReference type="GO" id="GO:0030139">
    <property type="term" value="C:endocytic vesicle"/>
    <property type="evidence" value="ECO:0007669"/>
    <property type="project" value="TreeGrafter"/>
</dbReference>
<dbReference type="Pfam" id="PF09457">
    <property type="entry name" value="RBD-FIP"/>
    <property type="match status" value="1"/>
</dbReference>
<evidence type="ECO:0000256" key="8">
    <source>
        <dbReference type="ARBA" id="ARBA00023054"/>
    </source>
</evidence>
<dbReference type="GO" id="GO:0051301">
    <property type="term" value="P:cell division"/>
    <property type="evidence" value="ECO:0007669"/>
    <property type="project" value="UniProtKB-KW"/>
</dbReference>
<feature type="coiled-coil region" evidence="12">
    <location>
        <begin position="159"/>
        <end position="356"/>
    </location>
</feature>
<evidence type="ECO:0000256" key="3">
    <source>
        <dbReference type="ARBA" id="ARBA00004626"/>
    </source>
</evidence>
<evidence type="ECO:0000256" key="13">
    <source>
        <dbReference type="SAM" id="MobiDB-lite"/>
    </source>
</evidence>
<comment type="subcellular location">
    <subcellularLocation>
        <location evidence="3">Cleavage furrow</location>
    </subcellularLocation>
    <subcellularLocation>
        <location evidence="2">Cytoplasmic vesicle</location>
    </subcellularLocation>
    <subcellularLocation>
        <location evidence="1">Midbody</location>
    </subcellularLocation>
    <subcellularLocation>
        <location evidence="4">Recycling endosome membrane</location>
        <topology evidence="4">Peripheral membrane protein</topology>
    </subcellularLocation>
</comment>
<keyword evidence="10" id="KW-0131">Cell cycle</keyword>
<evidence type="ECO:0000256" key="10">
    <source>
        <dbReference type="ARBA" id="ARBA00023306"/>
    </source>
</evidence>
<evidence type="ECO:0000256" key="9">
    <source>
        <dbReference type="ARBA" id="ARBA00023136"/>
    </source>
</evidence>
<dbReference type="Gene3D" id="1.20.5.2440">
    <property type="match status" value="1"/>
</dbReference>
<protein>
    <submittedName>
        <fullName evidence="15">RAB11 family interacting protein 4 (class II) a</fullName>
    </submittedName>
</protein>
<dbReference type="GO" id="GO:0032154">
    <property type="term" value="C:cleavage furrow"/>
    <property type="evidence" value="ECO:0007669"/>
    <property type="project" value="UniProtKB-SubCell"/>
</dbReference>
<reference evidence="15" key="2">
    <citation type="submission" date="2025-09" db="UniProtKB">
        <authorList>
            <consortium name="Ensembl"/>
        </authorList>
    </citation>
    <scope>IDENTIFICATION</scope>
</reference>
<evidence type="ECO:0000313" key="16">
    <source>
        <dbReference type="Proteomes" id="UP000265020"/>
    </source>
</evidence>
<dbReference type="GeneTree" id="ENSGT00440000033742"/>
<keyword evidence="9" id="KW-0472">Membrane</keyword>
<evidence type="ECO:0000259" key="14">
    <source>
        <dbReference type="PROSITE" id="PS51511"/>
    </source>
</evidence>
<feature type="region of interest" description="Disordered" evidence="13">
    <location>
        <begin position="29"/>
        <end position="65"/>
    </location>
</feature>
<dbReference type="GO" id="GO:0032465">
    <property type="term" value="P:regulation of cytokinesis"/>
    <property type="evidence" value="ECO:0007669"/>
    <property type="project" value="TreeGrafter"/>
</dbReference>
<keyword evidence="5" id="KW-0813">Transport</keyword>
<evidence type="ECO:0000256" key="2">
    <source>
        <dbReference type="ARBA" id="ARBA00004541"/>
    </source>
</evidence>
<dbReference type="InterPro" id="IPR037245">
    <property type="entry name" value="FIP-RBD_C_sf"/>
</dbReference>
<evidence type="ECO:0000256" key="7">
    <source>
        <dbReference type="ARBA" id="ARBA00022753"/>
    </source>
</evidence>
<keyword evidence="6" id="KW-0132">Cell division</keyword>
<dbReference type="InterPro" id="IPR019018">
    <property type="entry name" value="Rab-bd_FIP-RBD"/>
</dbReference>
<dbReference type="InterPro" id="IPR051977">
    <property type="entry name" value="Rab11-interacting_regulator"/>
</dbReference>
<evidence type="ECO:0000256" key="11">
    <source>
        <dbReference type="ARBA" id="ARBA00023329"/>
    </source>
</evidence>
<dbReference type="PANTHER" id="PTHR15726">
    <property type="entry name" value="RAB11-FAMILY INTERACTING PROTEIN"/>
    <property type="match status" value="1"/>
</dbReference>
<proteinExistence type="predicted"/>
<name>A0A3Q2D9C2_CYPVA</name>
<sequence>NIQLTKHVIGLASVLVVLREEQFEDYGEGVDVDFSPSSPCPEEDSRTNGFSDLGSSLPSSGGHTPQKMQQLYNSDLLDIYCSQCCKKVNLLNDLEARLRNLKLFQANLGVFGSSRGSSTEDLFTDSIDSCDLDITEKVSFLEKKVTELESDSLANSDLKSKLKQENTHLVHRVHELEEQVRDAETKAAETLGEEMKRHREASSKMERDRNAEIDLLCCRVQQLEEENGEMTINVSRLKSQSEKLDQEKQRMTDKLEDTSLRLKDEVDLYRKIMDKLWHNRHEFQKEKEAMQELIDDLRRELEHLQLFKLEMEHPGKGKGLSEYNAKNRETEMELEVRRLKQENFKLRDQNDDLNAQILSLSLYEAKNLFSCHTKAQCLAAEIDNASRDEVQQEEINLRLRQYMDKIILAILDHNPSILEIKN</sequence>
<dbReference type="FunFam" id="1.20.5.2440:FF:000001">
    <property type="entry name" value="RAB11 family interacting protein 4"/>
    <property type="match status" value="1"/>
</dbReference>
<feature type="domain" description="FIP-RBD" evidence="14">
    <location>
        <begin position="359"/>
        <end position="421"/>
    </location>
</feature>
<dbReference type="Proteomes" id="UP000265020">
    <property type="component" value="Unassembled WGS sequence"/>
</dbReference>
<dbReference type="PROSITE" id="PS51511">
    <property type="entry name" value="FIP_RBD"/>
    <property type="match status" value="1"/>
</dbReference>
<keyword evidence="7" id="KW-0967">Endosome</keyword>
<dbReference type="Pfam" id="PF25450">
    <property type="entry name" value="Rab11-FIP3"/>
    <property type="match status" value="1"/>
</dbReference>
<accession>A0A3Q2D9C2</accession>
<evidence type="ECO:0000256" key="6">
    <source>
        <dbReference type="ARBA" id="ARBA00022618"/>
    </source>
</evidence>
<evidence type="ECO:0000313" key="15">
    <source>
        <dbReference type="Ensembl" id="ENSCVAP00000015293.1"/>
    </source>
</evidence>
<keyword evidence="16" id="KW-1185">Reference proteome</keyword>